<organism evidence="2 3">
    <name type="scientific">Trichostrongylus colubriformis</name>
    <name type="common">Black scour worm</name>
    <dbReference type="NCBI Taxonomy" id="6319"/>
    <lineage>
        <taxon>Eukaryota</taxon>
        <taxon>Metazoa</taxon>
        <taxon>Ecdysozoa</taxon>
        <taxon>Nematoda</taxon>
        <taxon>Chromadorea</taxon>
        <taxon>Rhabditida</taxon>
        <taxon>Rhabditina</taxon>
        <taxon>Rhabditomorpha</taxon>
        <taxon>Strongyloidea</taxon>
        <taxon>Trichostrongylidae</taxon>
        <taxon>Trichostrongylus</taxon>
    </lineage>
</organism>
<feature type="coiled-coil region" evidence="1">
    <location>
        <begin position="216"/>
        <end position="254"/>
    </location>
</feature>
<dbReference type="PANTHER" id="PTHR21523">
    <property type="match status" value="1"/>
</dbReference>
<proteinExistence type="predicted"/>
<gene>
    <name evidence="2" type="ORF">GCK32_000652</name>
</gene>
<dbReference type="Pfam" id="PF04870">
    <property type="entry name" value="Moulting_cycle"/>
    <property type="match status" value="1"/>
</dbReference>
<evidence type="ECO:0000313" key="2">
    <source>
        <dbReference type="EMBL" id="KAK5979265.1"/>
    </source>
</evidence>
<keyword evidence="1" id="KW-0175">Coiled coil</keyword>
<dbReference type="PANTHER" id="PTHR21523:SF37">
    <property type="entry name" value="MLT-TEN (MLT-10) RELATED"/>
    <property type="match status" value="1"/>
</dbReference>
<sequence length="271" mass="31287">MRGSAKSSLHLRPWPRGPWTFTRGTPFGWKGVSVLAEYSVCSIIEQSSGEIDVKKSPYYKNGVFNVPMSEDSGNELYQHWVDQAFSSLMAALATERIPKVSASERNRHYQCAKEADDVQAHAKCVSALLEANAEEAKKIRWMKLLGKRRMRNRVIRLDLGSYDKRSVPRKGSNFENIYATRKLRRKSTFKLRRLKREVLTAKSYNLIDKNNSWQAVISDIKQYADKEQEKREAEEKLKKRLKFYKKAAADFEQEMLSQTKKGKRNLSVSAI</sequence>
<evidence type="ECO:0000256" key="1">
    <source>
        <dbReference type="SAM" id="Coils"/>
    </source>
</evidence>
<name>A0AAN8FMW8_TRICO</name>
<reference evidence="2 3" key="1">
    <citation type="submission" date="2019-10" db="EMBL/GenBank/DDBJ databases">
        <title>Assembly and Annotation for the nematode Trichostrongylus colubriformis.</title>
        <authorList>
            <person name="Martin J."/>
        </authorList>
    </citation>
    <scope>NUCLEOTIDE SEQUENCE [LARGE SCALE GENOMIC DNA]</scope>
    <source>
        <strain evidence="2">G859</strain>
        <tissue evidence="2">Whole worm</tissue>
    </source>
</reference>
<dbReference type="InterPro" id="IPR006954">
    <property type="entry name" value="Mlt-10-like"/>
</dbReference>
<protein>
    <submittedName>
        <fullName evidence="2">Uncharacterized protein</fullName>
    </submittedName>
</protein>
<dbReference type="EMBL" id="WIXE01008497">
    <property type="protein sequence ID" value="KAK5979265.1"/>
    <property type="molecule type" value="Genomic_DNA"/>
</dbReference>
<dbReference type="AlphaFoldDB" id="A0AAN8FMW8"/>
<keyword evidence="3" id="KW-1185">Reference proteome</keyword>
<comment type="caution">
    <text evidence="2">The sequence shown here is derived from an EMBL/GenBank/DDBJ whole genome shotgun (WGS) entry which is preliminary data.</text>
</comment>
<dbReference type="Proteomes" id="UP001331761">
    <property type="component" value="Unassembled WGS sequence"/>
</dbReference>
<evidence type="ECO:0000313" key="3">
    <source>
        <dbReference type="Proteomes" id="UP001331761"/>
    </source>
</evidence>
<accession>A0AAN8FMW8</accession>